<organism evidence="5 6">
    <name type="scientific">Romanomermis culicivorax</name>
    <name type="common">Nematode worm</name>
    <dbReference type="NCBI Taxonomy" id="13658"/>
    <lineage>
        <taxon>Eukaryota</taxon>
        <taxon>Metazoa</taxon>
        <taxon>Ecdysozoa</taxon>
        <taxon>Nematoda</taxon>
        <taxon>Enoplea</taxon>
        <taxon>Dorylaimia</taxon>
        <taxon>Mermithida</taxon>
        <taxon>Mermithoidea</taxon>
        <taxon>Mermithidae</taxon>
        <taxon>Romanomermis</taxon>
    </lineage>
</organism>
<dbReference type="InterPro" id="IPR028002">
    <property type="entry name" value="Myb_DNA-bind_5"/>
</dbReference>
<feature type="domain" description="Myb/SANT-like DNA-binding" evidence="4">
    <location>
        <begin position="8"/>
        <end position="58"/>
    </location>
</feature>
<dbReference type="Proteomes" id="UP000887565">
    <property type="component" value="Unplaced"/>
</dbReference>
<evidence type="ECO:0000259" key="4">
    <source>
        <dbReference type="Pfam" id="PF13873"/>
    </source>
</evidence>
<sequence>MECLGQVVNIIEIKGTDSTAIQAKKKAWDQIVDLFAKNPNCQKRSIRQLHDKWKKLKQVF</sequence>
<evidence type="ECO:0000256" key="3">
    <source>
        <dbReference type="ARBA" id="ARBA00025466"/>
    </source>
</evidence>
<keyword evidence="5" id="KW-1185">Reference proteome</keyword>
<name>A0A915L5Q0_ROMCU</name>
<evidence type="ECO:0000256" key="1">
    <source>
        <dbReference type="ARBA" id="ARBA00011764"/>
    </source>
</evidence>
<comment type="subunit">
    <text evidence="1">Self-associates forming complexes of several hundred monomers.</text>
</comment>
<protein>
    <recommendedName>
        <fullName evidence="2">Regulatory protein zeste</fullName>
    </recommendedName>
</protein>
<proteinExistence type="predicted"/>
<dbReference type="Pfam" id="PF13873">
    <property type="entry name" value="Myb_DNA-bind_5"/>
    <property type="match status" value="1"/>
</dbReference>
<evidence type="ECO:0000313" key="6">
    <source>
        <dbReference type="WBParaSite" id="nRc.2.0.1.t45848-RA"/>
    </source>
</evidence>
<reference evidence="6" key="1">
    <citation type="submission" date="2022-11" db="UniProtKB">
        <authorList>
            <consortium name="WormBaseParasite"/>
        </authorList>
    </citation>
    <scope>IDENTIFICATION</scope>
</reference>
<comment type="function">
    <text evidence="3">Involved in transvection phenomena (= synapsis-dependent gene expression), where the synaptic pairing of chromosomes carrying genes with which zeste interacts influences the expression of these genes. Zeste binds to DNA and stimulates transcription from a nearby promoter.</text>
</comment>
<evidence type="ECO:0000313" key="5">
    <source>
        <dbReference type="Proteomes" id="UP000887565"/>
    </source>
</evidence>
<dbReference type="WBParaSite" id="nRc.2.0.1.t45848-RA">
    <property type="protein sequence ID" value="nRc.2.0.1.t45848-RA"/>
    <property type="gene ID" value="nRc.2.0.1.g45848"/>
</dbReference>
<dbReference type="AlphaFoldDB" id="A0A915L5Q0"/>
<accession>A0A915L5Q0</accession>
<evidence type="ECO:0000256" key="2">
    <source>
        <dbReference type="ARBA" id="ARBA00016807"/>
    </source>
</evidence>